<reference evidence="2 3" key="1">
    <citation type="submission" date="2024-02" db="EMBL/GenBank/DDBJ databases">
        <title>De novo assembly and annotation of 12 fungi associated with fruit tree decline syndrome in Ontario, Canada.</title>
        <authorList>
            <person name="Sulman M."/>
            <person name="Ellouze W."/>
            <person name="Ilyukhin E."/>
        </authorList>
    </citation>
    <scope>NUCLEOTIDE SEQUENCE [LARGE SCALE GENOMIC DNA]</scope>
    <source>
        <strain evidence="2 3">M97-236</strain>
    </source>
</reference>
<accession>A0ABR3RMK4</accession>
<feature type="compositionally biased region" description="Polar residues" evidence="1">
    <location>
        <begin position="67"/>
        <end position="79"/>
    </location>
</feature>
<dbReference type="EMBL" id="JAKIXB020000009">
    <property type="protein sequence ID" value="KAL1605587.1"/>
    <property type="molecule type" value="Genomic_DNA"/>
</dbReference>
<feature type="region of interest" description="Disordered" evidence="1">
    <location>
        <begin position="149"/>
        <end position="202"/>
    </location>
</feature>
<evidence type="ECO:0000313" key="3">
    <source>
        <dbReference type="Proteomes" id="UP001521222"/>
    </source>
</evidence>
<feature type="compositionally biased region" description="Low complexity" evidence="1">
    <location>
        <begin position="172"/>
        <end position="183"/>
    </location>
</feature>
<feature type="region of interest" description="Disordered" evidence="1">
    <location>
        <begin position="290"/>
        <end position="359"/>
    </location>
</feature>
<gene>
    <name evidence="2" type="ORF">SLS59_003389</name>
</gene>
<feature type="compositionally biased region" description="Acidic residues" evidence="1">
    <location>
        <begin position="328"/>
        <end position="342"/>
    </location>
</feature>
<protein>
    <submittedName>
        <fullName evidence="2">Uncharacterized protein</fullName>
    </submittedName>
</protein>
<dbReference type="Proteomes" id="UP001521222">
    <property type="component" value="Unassembled WGS sequence"/>
</dbReference>
<keyword evidence="3" id="KW-1185">Reference proteome</keyword>
<feature type="compositionally biased region" description="Low complexity" evidence="1">
    <location>
        <begin position="314"/>
        <end position="323"/>
    </location>
</feature>
<feature type="region of interest" description="Disordered" evidence="1">
    <location>
        <begin position="35"/>
        <end position="101"/>
    </location>
</feature>
<comment type="caution">
    <text evidence="2">The sequence shown here is derived from an EMBL/GenBank/DDBJ whole genome shotgun (WGS) entry which is preliminary data.</text>
</comment>
<proteinExistence type="predicted"/>
<evidence type="ECO:0000313" key="2">
    <source>
        <dbReference type="EMBL" id="KAL1605587.1"/>
    </source>
</evidence>
<feature type="compositionally biased region" description="Acidic residues" evidence="1">
    <location>
        <begin position="152"/>
        <end position="163"/>
    </location>
</feature>
<name>A0ABR3RMK4_9PLEO</name>
<sequence>MSDISKAFTYLQDTIPQWLEDVSNVEEKVTSMQEEIARVSVSQSPFRKGRSGSMESIRPEKLDTVAEETTPSNNPSANPMGSRKRKSPSVTSGRGSGPTRSFRKTMVVVSYDGDMQKSFEDLVRGLATGRNMLRKAKMEAKMAELAAIAGSSEDEDEDDEEEEHIMSKISYRPRMASMRARAAATRRGRGGMSGGPAPPTELFETTDKTLEQAQELCEKSAHLTLRDGDCRTELKLVRMHLENVLSTAKTEVIRCVASQPQSTQLPQEQDTSDTSMPSMEPCYKKHFPSISAPKPVSEPEAKLEPVTTQSTIRAPAAAPVTAPKTMDIEVDDDDDDDEDEDMNFVMPPVRFTSRRTARA</sequence>
<evidence type="ECO:0000256" key="1">
    <source>
        <dbReference type="SAM" id="MobiDB-lite"/>
    </source>
</evidence>
<organism evidence="2 3">
    <name type="scientific">Nothophoma quercina</name>
    <dbReference type="NCBI Taxonomy" id="749835"/>
    <lineage>
        <taxon>Eukaryota</taxon>
        <taxon>Fungi</taxon>
        <taxon>Dikarya</taxon>
        <taxon>Ascomycota</taxon>
        <taxon>Pezizomycotina</taxon>
        <taxon>Dothideomycetes</taxon>
        <taxon>Pleosporomycetidae</taxon>
        <taxon>Pleosporales</taxon>
        <taxon>Pleosporineae</taxon>
        <taxon>Didymellaceae</taxon>
        <taxon>Nothophoma</taxon>
    </lineage>
</organism>